<comment type="caution">
    <text evidence="2">The sequence shown here is derived from an EMBL/GenBank/DDBJ whole genome shotgun (WGS) entry which is preliminary data.</text>
</comment>
<evidence type="ECO:0000313" key="3">
    <source>
        <dbReference type="Proteomes" id="UP000727056"/>
    </source>
</evidence>
<sequence>RTGDEAAAGRPAASRPDGAAVDPGNDPTADPSETMQLSVPRDIAGLPRRRRGRTLAAAHPEGAPQTGNRLPERSHTPAQSAARFGAFRRAVQGGGAAEPTQTASPKPEDDSR</sequence>
<organism evidence="2 3">
    <name type="scientific">Streptomyces bohaiensis</name>
    <dbReference type="NCBI Taxonomy" id="1431344"/>
    <lineage>
        <taxon>Bacteria</taxon>
        <taxon>Bacillati</taxon>
        <taxon>Actinomycetota</taxon>
        <taxon>Actinomycetes</taxon>
        <taxon>Kitasatosporales</taxon>
        <taxon>Streptomycetaceae</taxon>
        <taxon>Streptomyces</taxon>
    </lineage>
</organism>
<dbReference type="Proteomes" id="UP000727056">
    <property type="component" value="Unassembled WGS sequence"/>
</dbReference>
<evidence type="ECO:0008006" key="4">
    <source>
        <dbReference type="Google" id="ProtNLM"/>
    </source>
</evidence>
<accession>A0ABX1CGT1</accession>
<feature type="region of interest" description="Disordered" evidence="1">
    <location>
        <begin position="1"/>
        <end position="112"/>
    </location>
</feature>
<feature type="non-terminal residue" evidence="2">
    <location>
        <position position="1"/>
    </location>
</feature>
<reference evidence="2 3" key="1">
    <citation type="submission" date="2020-03" db="EMBL/GenBank/DDBJ databases">
        <title>Draft genome of Streptomyces sp. ventii, isolated from the Axial Seamount in the Pacific Ocean, and resequencing of the two type strains Streptomyces lonarensis strain NCL 716 and Streptomyces bohaiensis strain 11A07.</title>
        <authorList>
            <person name="Loughran R.M."/>
            <person name="Pfannmuller K.M."/>
            <person name="Wasson B.J."/>
            <person name="Deadmond M.C."/>
            <person name="Paddock B.E."/>
            <person name="Koyack M.J."/>
            <person name="Gallegos D.A."/>
            <person name="Mitchell E.A."/>
            <person name="Ushijima B."/>
            <person name="Saw J.H."/>
            <person name="Mcphail K.L."/>
            <person name="Videau P."/>
        </authorList>
    </citation>
    <scope>NUCLEOTIDE SEQUENCE [LARGE SCALE GENOMIC DNA]</scope>
    <source>
        <strain evidence="2 3">11A07</strain>
    </source>
</reference>
<gene>
    <name evidence="2" type="ORF">HCN52_22235</name>
</gene>
<dbReference type="EMBL" id="JAAVJC010000345">
    <property type="protein sequence ID" value="NJQ17576.1"/>
    <property type="molecule type" value="Genomic_DNA"/>
</dbReference>
<proteinExistence type="predicted"/>
<evidence type="ECO:0000313" key="2">
    <source>
        <dbReference type="EMBL" id="NJQ17576.1"/>
    </source>
</evidence>
<protein>
    <recommendedName>
        <fullName evidence="4">ATP-binding protein</fullName>
    </recommendedName>
</protein>
<name>A0ABX1CGT1_9ACTN</name>
<keyword evidence="3" id="KW-1185">Reference proteome</keyword>
<evidence type="ECO:0000256" key="1">
    <source>
        <dbReference type="SAM" id="MobiDB-lite"/>
    </source>
</evidence>